<dbReference type="STRING" id="1314783.A0A165KLR4"/>
<feature type="domain" description="Zn(2)-C6 fungal-type" evidence="9">
    <location>
        <begin position="260"/>
        <end position="292"/>
    </location>
</feature>
<evidence type="ECO:0000256" key="3">
    <source>
        <dbReference type="ARBA" id="ARBA00022833"/>
    </source>
</evidence>
<dbReference type="PANTHER" id="PTHR31313">
    <property type="entry name" value="TY1 ENHANCER ACTIVATOR"/>
    <property type="match status" value="1"/>
</dbReference>
<dbReference type="InterPro" id="IPR001138">
    <property type="entry name" value="Zn2Cys6_DnaBD"/>
</dbReference>
<feature type="compositionally biased region" description="Low complexity" evidence="8">
    <location>
        <begin position="639"/>
        <end position="661"/>
    </location>
</feature>
<feature type="compositionally biased region" description="Polar residues" evidence="8">
    <location>
        <begin position="882"/>
        <end position="891"/>
    </location>
</feature>
<feature type="compositionally biased region" description="Gly residues" evidence="8">
    <location>
        <begin position="731"/>
        <end position="741"/>
    </location>
</feature>
<feature type="compositionally biased region" description="Polar residues" evidence="8">
    <location>
        <begin position="87"/>
        <end position="96"/>
    </location>
</feature>
<feature type="compositionally biased region" description="Basic and acidic residues" evidence="8">
    <location>
        <begin position="663"/>
        <end position="684"/>
    </location>
</feature>
<feature type="compositionally biased region" description="Acidic residues" evidence="8">
    <location>
        <begin position="742"/>
        <end position="757"/>
    </location>
</feature>
<feature type="compositionally biased region" description="Basic residues" evidence="8">
    <location>
        <begin position="553"/>
        <end position="562"/>
    </location>
</feature>
<keyword evidence="7" id="KW-0539">Nucleus</keyword>
<dbReference type="GO" id="GO:0000981">
    <property type="term" value="F:DNA-binding transcription factor activity, RNA polymerase II-specific"/>
    <property type="evidence" value="ECO:0007669"/>
    <property type="project" value="InterPro"/>
</dbReference>
<dbReference type="CDD" id="cd12148">
    <property type="entry name" value="fungal_TF_MHR"/>
    <property type="match status" value="1"/>
</dbReference>
<evidence type="ECO:0000256" key="7">
    <source>
        <dbReference type="ARBA" id="ARBA00023242"/>
    </source>
</evidence>
<feature type="compositionally biased region" description="Low complexity" evidence="8">
    <location>
        <begin position="604"/>
        <end position="615"/>
    </location>
</feature>
<dbReference type="GO" id="GO:0006351">
    <property type="term" value="P:DNA-templated transcription"/>
    <property type="evidence" value="ECO:0007669"/>
    <property type="project" value="InterPro"/>
</dbReference>
<dbReference type="Proteomes" id="UP000076727">
    <property type="component" value="Unassembled WGS sequence"/>
</dbReference>
<feature type="region of interest" description="Disordered" evidence="8">
    <location>
        <begin position="31"/>
        <end position="169"/>
    </location>
</feature>
<dbReference type="PROSITE" id="PS50048">
    <property type="entry name" value="ZN2_CY6_FUNGAL_2"/>
    <property type="match status" value="1"/>
</dbReference>
<evidence type="ECO:0000256" key="6">
    <source>
        <dbReference type="ARBA" id="ARBA00023163"/>
    </source>
</evidence>
<feature type="region of interest" description="Disordered" evidence="8">
    <location>
        <begin position="548"/>
        <end position="573"/>
    </location>
</feature>
<feature type="region of interest" description="Disordered" evidence="8">
    <location>
        <begin position="1319"/>
        <end position="1345"/>
    </location>
</feature>
<evidence type="ECO:0000256" key="1">
    <source>
        <dbReference type="ARBA" id="ARBA00004123"/>
    </source>
</evidence>
<keyword evidence="11" id="KW-1185">Reference proteome</keyword>
<evidence type="ECO:0000313" key="10">
    <source>
        <dbReference type="EMBL" id="KZT63296.1"/>
    </source>
</evidence>
<dbReference type="OrthoDB" id="2123952at2759"/>
<feature type="compositionally biased region" description="Polar residues" evidence="8">
    <location>
        <begin position="686"/>
        <end position="695"/>
    </location>
</feature>
<dbReference type="PROSITE" id="PS00463">
    <property type="entry name" value="ZN2_CY6_FUNGAL_1"/>
    <property type="match status" value="1"/>
</dbReference>
<evidence type="ECO:0000256" key="2">
    <source>
        <dbReference type="ARBA" id="ARBA00022723"/>
    </source>
</evidence>
<feature type="compositionally biased region" description="Low complexity" evidence="8">
    <location>
        <begin position="146"/>
        <end position="168"/>
    </location>
</feature>
<proteinExistence type="predicted"/>
<evidence type="ECO:0000256" key="5">
    <source>
        <dbReference type="ARBA" id="ARBA00023125"/>
    </source>
</evidence>
<feature type="compositionally biased region" description="Low complexity" evidence="8">
    <location>
        <begin position="488"/>
        <end position="507"/>
    </location>
</feature>
<dbReference type="EMBL" id="KV429200">
    <property type="protein sequence ID" value="KZT63296.1"/>
    <property type="molecule type" value="Genomic_DNA"/>
</dbReference>
<protein>
    <recommendedName>
        <fullName evidence="9">Zn(2)-C6 fungal-type domain-containing protein</fullName>
    </recommendedName>
</protein>
<organism evidence="10 11">
    <name type="scientific">Daedalea quercina L-15889</name>
    <dbReference type="NCBI Taxonomy" id="1314783"/>
    <lineage>
        <taxon>Eukaryota</taxon>
        <taxon>Fungi</taxon>
        <taxon>Dikarya</taxon>
        <taxon>Basidiomycota</taxon>
        <taxon>Agaricomycotina</taxon>
        <taxon>Agaricomycetes</taxon>
        <taxon>Polyporales</taxon>
        <taxon>Fomitopsis</taxon>
    </lineage>
</organism>
<evidence type="ECO:0000256" key="8">
    <source>
        <dbReference type="SAM" id="MobiDB-lite"/>
    </source>
</evidence>
<dbReference type="InterPro" id="IPR036864">
    <property type="entry name" value="Zn2-C6_fun-type_DNA-bd_sf"/>
</dbReference>
<evidence type="ECO:0000313" key="11">
    <source>
        <dbReference type="Proteomes" id="UP000076727"/>
    </source>
</evidence>
<dbReference type="InterPro" id="IPR051615">
    <property type="entry name" value="Transcr_Regulatory_Elem"/>
</dbReference>
<dbReference type="GO" id="GO:0003677">
    <property type="term" value="F:DNA binding"/>
    <property type="evidence" value="ECO:0007669"/>
    <property type="project" value="UniProtKB-KW"/>
</dbReference>
<reference evidence="10 11" key="1">
    <citation type="journal article" date="2016" name="Mol. Biol. Evol.">
        <title>Comparative Genomics of Early-Diverging Mushroom-Forming Fungi Provides Insights into the Origins of Lignocellulose Decay Capabilities.</title>
        <authorList>
            <person name="Nagy L.G."/>
            <person name="Riley R."/>
            <person name="Tritt A."/>
            <person name="Adam C."/>
            <person name="Daum C."/>
            <person name="Floudas D."/>
            <person name="Sun H."/>
            <person name="Yadav J.S."/>
            <person name="Pangilinan J."/>
            <person name="Larsson K.H."/>
            <person name="Matsuura K."/>
            <person name="Barry K."/>
            <person name="Labutti K."/>
            <person name="Kuo R."/>
            <person name="Ohm R.A."/>
            <person name="Bhattacharya S.S."/>
            <person name="Shirouzu T."/>
            <person name="Yoshinaga Y."/>
            <person name="Martin F.M."/>
            <person name="Grigoriev I.V."/>
            <person name="Hibbett D.S."/>
        </authorList>
    </citation>
    <scope>NUCLEOTIDE SEQUENCE [LARGE SCALE GENOMIC DNA]</scope>
    <source>
        <strain evidence="10 11">L-15889</strain>
    </source>
</reference>
<feature type="compositionally biased region" description="Basic and acidic residues" evidence="8">
    <location>
        <begin position="1324"/>
        <end position="1338"/>
    </location>
</feature>
<feature type="compositionally biased region" description="Low complexity" evidence="8">
    <location>
        <begin position="696"/>
        <end position="720"/>
    </location>
</feature>
<dbReference type="PANTHER" id="PTHR31313:SF78">
    <property type="entry name" value="TRANSCRIPTION FACTOR DOMAIN-CONTAINING PROTEIN"/>
    <property type="match status" value="1"/>
</dbReference>
<feature type="region of interest" description="Disordered" evidence="8">
    <location>
        <begin position="870"/>
        <end position="896"/>
    </location>
</feature>
<keyword evidence="6" id="KW-0804">Transcription</keyword>
<dbReference type="Pfam" id="PF00172">
    <property type="entry name" value="Zn_clus"/>
    <property type="match status" value="1"/>
</dbReference>
<accession>A0A165KLR4</accession>
<dbReference type="SUPFAM" id="SSF57701">
    <property type="entry name" value="Zn2/Cys6 DNA-binding domain"/>
    <property type="match status" value="1"/>
</dbReference>
<gene>
    <name evidence="10" type="ORF">DAEQUDRAFT_770740</name>
</gene>
<evidence type="ECO:0000256" key="4">
    <source>
        <dbReference type="ARBA" id="ARBA00023015"/>
    </source>
</evidence>
<keyword evidence="4" id="KW-0805">Transcription regulation</keyword>
<keyword evidence="5" id="KW-0238">DNA-binding</keyword>
<feature type="region of interest" description="Disordered" evidence="8">
    <location>
        <begin position="590"/>
        <end position="757"/>
    </location>
</feature>
<dbReference type="SMART" id="SM00906">
    <property type="entry name" value="Fungal_trans"/>
    <property type="match status" value="1"/>
</dbReference>
<sequence>MTYPTTPGAGPSSSSAAPAYSVRYAFTDQQYPKHYPPAGAHHHHHHHHHLPVKLEESPDLPPVHTHHAPHSLAQYHHAHRPPAIRTPSHTHTQGHAQDTPLFRFGSPSASPTSTSPAPFSFMSQHHQWPAPAGSSSYHQPTHHPQQHQQQQQHAHQQHQQQQQQQHQAYAVDRSGYALAPLNGHHHHALPLQDDYDAEEDDALGELPGPGLSGLGLPPYGAASSSSSAAGMGVGVGMAGGGGGGGAGKSEKQIRRRSSKACDQCRKSKCKCERSSPQDPCRNCVMLGTPCTFLGPSRKRGPPKGYIDAIEARLHQTEALIGILLGSRDSRARSVLDDVAEVSPPALFPFRFFPVPAALAPHSGRSPLRAREAFVRRRGTAALRCHAPSSQCGVRCGRERDARPVAHVPRERETQSSGAEAQWAHVARLARWERVRTGPAPAAVYLRPPRLPVGGHRGRICDPLAKEIIARVDNSPYGHKGRARGGDAAGANATTTSTTSTTTTGRSRQPTEPRDEAGLQCTQYVTSSLSLAPFPSTVHFFSMSGAARLASHVPPRRRRRANPRPRSPSNEWQDQVIARLNAAAARRNTLVPGEPPAHAADDPDAGGALAADASGGLRYPVSPASDTAPPARPSLSITQPSASSSSGAPGPASASALRSAGSEHAGEPPFRRQRRRLDDGEDAMHTRSPSATSVSGRSRSPALASAKSSAGLSAGAQLLPARRSPEMRGGDESIGGGGGGGGGDDDDELGGSEPSGEDDELAIEVGQLSLNEDEVVRFHGKMSGLHLLGVTDREDGRHEGGIWKFPKARVWPPLPPTAANQAKGLADFAPDLPDRATQELLLELYWTYVHPALPIVCKRVFMEDFRNSQSMSADSPYSEPSEGASSPNSQSGPPAHRRGRVPTVLLLAMFSIAARYSAQTGRDVPPPQEGAMWAAGDRYLEDAKVILDSSYAASRPSTCQALLLMAYREVGIGAMAQAWLYVGMAVRMAQDLGLHKSADKWTTIGRALFSANELQERRRIWYGCVTMDKYLSAYIGRPVAVFERDFDTELPSLDDQEELELWQPHPSPPLQDDSAEPDLPEMAPVPSRVISCFGESAKLSIILSMIMQCLYAIKPPAYRHQELQRFEKMLAKWYLDLPDHLRYEPAAPKHPVPLPHVLTLHMQYWCTVLLLHRPFIRHLPETPTRPASTSSKDSEVRASSRRNYDTCVQAANHITSIVSAYVENYSAKRTSVYFTYYVFTAAIQHVSSRSYLLPSSLRPSESSHRQDLVMMYPEDTQARVGLNKCMDVLKRMRHLWPSAFRALELIQGSKVNSQGAQDLAALRARSSDRPKRSAEHPLDAEEESGTRLLTSEQLYRQQNFQPVSTPSPVHQSFAMNNLQMPAADASYQSYERWSSDAPMSNYPGSLSTSVLPQQYSTGLVDERISSASRHPERQSQRYPQFWNDYTALAQMDTPYGVPVIPDMANQHPGSSQSDQQSMYMQDYGMFGNIPPTNHP</sequence>
<dbReference type="InterPro" id="IPR007219">
    <property type="entry name" value="XnlR_reg_dom"/>
</dbReference>
<dbReference type="Gene3D" id="4.10.240.10">
    <property type="entry name" value="Zn(2)-C6 fungal-type DNA-binding domain"/>
    <property type="match status" value="1"/>
</dbReference>
<comment type="subcellular location">
    <subcellularLocation>
        <location evidence="1">Nucleus</location>
    </subcellularLocation>
</comment>
<keyword evidence="2" id="KW-0479">Metal-binding</keyword>
<keyword evidence="3" id="KW-0862">Zinc</keyword>
<dbReference type="GO" id="GO:0005634">
    <property type="term" value="C:nucleus"/>
    <property type="evidence" value="ECO:0007669"/>
    <property type="project" value="UniProtKB-SubCell"/>
</dbReference>
<dbReference type="CDD" id="cd00067">
    <property type="entry name" value="GAL4"/>
    <property type="match status" value="1"/>
</dbReference>
<feature type="region of interest" description="Disordered" evidence="8">
    <location>
        <begin position="474"/>
        <end position="517"/>
    </location>
</feature>
<dbReference type="GO" id="GO:0008270">
    <property type="term" value="F:zinc ion binding"/>
    <property type="evidence" value="ECO:0007669"/>
    <property type="project" value="InterPro"/>
</dbReference>
<feature type="compositionally biased region" description="Basic residues" evidence="8">
    <location>
        <begin position="40"/>
        <end position="51"/>
    </location>
</feature>
<name>A0A165KLR4_9APHY</name>
<evidence type="ECO:0000259" key="9">
    <source>
        <dbReference type="PROSITE" id="PS50048"/>
    </source>
</evidence>
<dbReference type="Pfam" id="PF04082">
    <property type="entry name" value="Fungal_trans"/>
    <property type="match status" value="1"/>
</dbReference>
<dbReference type="SMART" id="SM00066">
    <property type="entry name" value="GAL4"/>
    <property type="match status" value="1"/>
</dbReference>
<feature type="compositionally biased region" description="Low complexity" evidence="8">
    <location>
        <begin position="106"/>
        <end position="121"/>
    </location>
</feature>